<sequence>MNNHNSANAESPVLLYEQIKAGIKELIKNNNLKAGHKLPNESELCEIFNVSRITIRRAIKELGEEGFIEVIRGKGTFVKASKKDLHLLNLKGFTEGLSTEENNIDKEVLYKRVIVDDHDISKAFSYKETEFLELVRVVKDAEGPFSVDYAYLPLSVYPDIEPLLTNSASTFQLIREKYKIKFTKVKKEIEYVHPSSDICRYLGINKTSSVILVKKIIYGETDQPVHYSKYYLAGDRVKFYIESDYTD</sequence>
<dbReference type="PROSITE" id="PS50949">
    <property type="entry name" value="HTH_GNTR"/>
    <property type="match status" value="1"/>
</dbReference>
<dbReference type="SUPFAM" id="SSF64288">
    <property type="entry name" value="Chorismate lyase-like"/>
    <property type="match status" value="1"/>
</dbReference>
<dbReference type="PANTHER" id="PTHR44846:SF1">
    <property type="entry name" value="MANNOSYL-D-GLYCERATE TRANSPORT_METABOLISM SYSTEM REPRESSOR MNGR-RELATED"/>
    <property type="match status" value="1"/>
</dbReference>
<dbReference type="SMART" id="SM00866">
    <property type="entry name" value="UTRA"/>
    <property type="match status" value="1"/>
</dbReference>
<dbReference type="Proteomes" id="UP000242682">
    <property type="component" value="Unassembled WGS sequence"/>
</dbReference>
<dbReference type="InterPro" id="IPR036390">
    <property type="entry name" value="WH_DNA-bd_sf"/>
</dbReference>
<dbReference type="FunFam" id="1.10.10.10:FF:000079">
    <property type="entry name" value="GntR family transcriptional regulator"/>
    <property type="match status" value="1"/>
</dbReference>
<dbReference type="PRINTS" id="PR00035">
    <property type="entry name" value="HTHGNTR"/>
</dbReference>
<evidence type="ECO:0000256" key="2">
    <source>
        <dbReference type="ARBA" id="ARBA00023125"/>
    </source>
</evidence>
<evidence type="ECO:0000256" key="1">
    <source>
        <dbReference type="ARBA" id="ARBA00023015"/>
    </source>
</evidence>
<dbReference type="EMBL" id="PYAT01000002">
    <property type="protein sequence ID" value="PSL41657.1"/>
    <property type="molecule type" value="Genomic_DNA"/>
</dbReference>
<dbReference type="Gene3D" id="3.40.1410.10">
    <property type="entry name" value="Chorismate lyase-like"/>
    <property type="match status" value="1"/>
</dbReference>
<dbReference type="SMART" id="SM00345">
    <property type="entry name" value="HTH_GNTR"/>
    <property type="match status" value="1"/>
</dbReference>
<dbReference type="SUPFAM" id="SSF46785">
    <property type="entry name" value="Winged helix' DNA-binding domain"/>
    <property type="match status" value="1"/>
</dbReference>
<protein>
    <submittedName>
        <fullName evidence="5">GntR family frlABCD operon transcriptional regulator</fullName>
    </submittedName>
</protein>
<dbReference type="Pfam" id="PF07702">
    <property type="entry name" value="UTRA"/>
    <property type="match status" value="1"/>
</dbReference>
<dbReference type="InterPro" id="IPR000524">
    <property type="entry name" value="Tscrpt_reg_HTH_GntR"/>
</dbReference>
<organism evidence="5 6">
    <name type="scientific">Planomicrobium soli</name>
    <dbReference type="NCBI Taxonomy" id="1176648"/>
    <lineage>
        <taxon>Bacteria</taxon>
        <taxon>Bacillati</taxon>
        <taxon>Bacillota</taxon>
        <taxon>Bacilli</taxon>
        <taxon>Bacillales</taxon>
        <taxon>Caryophanaceae</taxon>
        <taxon>Planomicrobium</taxon>
    </lineage>
</organism>
<dbReference type="AlphaFoldDB" id="A0A2P8H5Z9"/>
<dbReference type="InterPro" id="IPR011663">
    <property type="entry name" value="UTRA"/>
</dbReference>
<evidence type="ECO:0000313" key="5">
    <source>
        <dbReference type="EMBL" id="PSL41657.1"/>
    </source>
</evidence>
<evidence type="ECO:0000313" key="6">
    <source>
        <dbReference type="Proteomes" id="UP000242682"/>
    </source>
</evidence>
<keyword evidence="2" id="KW-0238">DNA-binding</keyword>
<accession>A0A2P8H5Z9</accession>
<keyword evidence="1" id="KW-0805">Transcription regulation</keyword>
<proteinExistence type="predicted"/>
<dbReference type="CDD" id="cd07377">
    <property type="entry name" value="WHTH_GntR"/>
    <property type="match status" value="1"/>
</dbReference>
<keyword evidence="3" id="KW-0804">Transcription</keyword>
<dbReference type="Gene3D" id="1.10.10.10">
    <property type="entry name" value="Winged helix-like DNA-binding domain superfamily/Winged helix DNA-binding domain"/>
    <property type="match status" value="1"/>
</dbReference>
<dbReference type="OrthoDB" id="9801546at2"/>
<evidence type="ECO:0000259" key="4">
    <source>
        <dbReference type="PROSITE" id="PS50949"/>
    </source>
</evidence>
<feature type="domain" description="HTH gntR-type" evidence="4">
    <location>
        <begin position="13"/>
        <end position="81"/>
    </location>
</feature>
<name>A0A2P8H5Z9_9BACL</name>
<dbReference type="GO" id="GO:0003677">
    <property type="term" value="F:DNA binding"/>
    <property type="evidence" value="ECO:0007669"/>
    <property type="project" value="UniProtKB-KW"/>
</dbReference>
<comment type="caution">
    <text evidence="5">The sequence shown here is derived from an EMBL/GenBank/DDBJ whole genome shotgun (WGS) entry which is preliminary data.</text>
</comment>
<evidence type="ECO:0000256" key="3">
    <source>
        <dbReference type="ARBA" id="ARBA00023163"/>
    </source>
</evidence>
<dbReference type="PANTHER" id="PTHR44846">
    <property type="entry name" value="MANNOSYL-D-GLYCERATE TRANSPORT/METABOLISM SYSTEM REPRESSOR MNGR-RELATED"/>
    <property type="match status" value="1"/>
</dbReference>
<reference evidence="5 6" key="1">
    <citation type="submission" date="2018-03" db="EMBL/GenBank/DDBJ databases">
        <title>Genomic Encyclopedia of Type Strains, Phase III (KMG-III): the genomes of soil and plant-associated and newly described type strains.</title>
        <authorList>
            <person name="Whitman W."/>
        </authorList>
    </citation>
    <scope>NUCLEOTIDE SEQUENCE [LARGE SCALE GENOMIC DNA]</scope>
    <source>
        <strain evidence="5 6">CGMCC 1.12259</strain>
    </source>
</reference>
<dbReference type="InterPro" id="IPR028978">
    <property type="entry name" value="Chorismate_lyase_/UTRA_dom_sf"/>
</dbReference>
<dbReference type="GO" id="GO:0045892">
    <property type="term" value="P:negative regulation of DNA-templated transcription"/>
    <property type="evidence" value="ECO:0007669"/>
    <property type="project" value="TreeGrafter"/>
</dbReference>
<dbReference type="Pfam" id="PF00392">
    <property type="entry name" value="GntR"/>
    <property type="match status" value="1"/>
</dbReference>
<keyword evidence="6" id="KW-1185">Reference proteome</keyword>
<dbReference type="RefSeq" id="WP_106532332.1">
    <property type="nucleotide sequence ID" value="NZ_PYAT01000002.1"/>
</dbReference>
<dbReference type="InterPro" id="IPR036388">
    <property type="entry name" value="WH-like_DNA-bd_sf"/>
</dbReference>
<dbReference type="GO" id="GO:0003700">
    <property type="term" value="F:DNA-binding transcription factor activity"/>
    <property type="evidence" value="ECO:0007669"/>
    <property type="project" value="InterPro"/>
</dbReference>
<dbReference type="InterPro" id="IPR050679">
    <property type="entry name" value="Bact_HTH_transcr_reg"/>
</dbReference>
<gene>
    <name evidence="5" type="ORF">B0H99_102341</name>
</gene>